<sequence>MTRDQPPLVEPDEPEPSGHIEPTGPGPLVVLGSIGLVAGWAARGIAIRNGSPTPVISWTAVAVVWFVMAVTAGTAYLTWRTVHRERRRLTAQQGVRRLALGKTIDRLAALALGGSIGMLISTIGASGNGADVLALRAIAAAVGAAAAVAAGLLLEHACRVPPAARGDLR</sequence>
<reference evidence="3 4" key="1">
    <citation type="submission" date="2018-11" db="EMBL/GenBank/DDBJ databases">
        <authorList>
            <person name="Li F."/>
        </authorList>
    </citation>
    <scope>NUCLEOTIDE SEQUENCE [LARGE SCALE GENOMIC DNA]</scope>
    <source>
        <strain evidence="3 4">Gsoil 097</strain>
    </source>
</reference>
<dbReference type="OrthoDB" id="3786771at2"/>
<proteinExistence type="predicted"/>
<comment type="caution">
    <text evidence="3">The sequence shown here is derived from an EMBL/GenBank/DDBJ whole genome shotgun (WGS) entry which is preliminary data.</text>
</comment>
<keyword evidence="2" id="KW-0812">Transmembrane</keyword>
<gene>
    <name evidence="3" type="ORF">EFK50_10565</name>
</gene>
<protein>
    <submittedName>
        <fullName evidence="3">DUF3180 domain-containing protein</fullName>
    </submittedName>
</protein>
<keyword evidence="2" id="KW-1133">Transmembrane helix</keyword>
<feature type="region of interest" description="Disordered" evidence="1">
    <location>
        <begin position="1"/>
        <end position="24"/>
    </location>
</feature>
<dbReference type="Proteomes" id="UP000267128">
    <property type="component" value="Unassembled WGS sequence"/>
</dbReference>
<evidence type="ECO:0000313" key="4">
    <source>
        <dbReference type="Proteomes" id="UP000267128"/>
    </source>
</evidence>
<evidence type="ECO:0000256" key="2">
    <source>
        <dbReference type="SAM" id="Phobius"/>
    </source>
</evidence>
<dbReference type="InterPro" id="IPR021517">
    <property type="entry name" value="DUF3180"/>
</dbReference>
<evidence type="ECO:0000313" key="3">
    <source>
        <dbReference type="EMBL" id="RNL62224.1"/>
    </source>
</evidence>
<keyword evidence="4" id="KW-1185">Reference proteome</keyword>
<feature type="transmembrane region" description="Helical" evidence="2">
    <location>
        <begin position="133"/>
        <end position="154"/>
    </location>
</feature>
<dbReference type="AlphaFoldDB" id="A0A3N0CFJ1"/>
<evidence type="ECO:0000256" key="1">
    <source>
        <dbReference type="SAM" id="MobiDB-lite"/>
    </source>
</evidence>
<name>A0A3N0CFJ1_9ACTN</name>
<dbReference type="Pfam" id="PF11377">
    <property type="entry name" value="DUF3180"/>
    <property type="match status" value="1"/>
</dbReference>
<dbReference type="RefSeq" id="WP_123227521.1">
    <property type="nucleotide sequence ID" value="NZ_RJSE01000007.1"/>
</dbReference>
<feature type="transmembrane region" description="Helical" evidence="2">
    <location>
        <begin position="107"/>
        <end position="127"/>
    </location>
</feature>
<accession>A0A3N0CFJ1</accession>
<organism evidence="3 4">
    <name type="scientific">Nocardioides marmoriginsengisoli</name>
    <dbReference type="NCBI Taxonomy" id="661483"/>
    <lineage>
        <taxon>Bacteria</taxon>
        <taxon>Bacillati</taxon>
        <taxon>Actinomycetota</taxon>
        <taxon>Actinomycetes</taxon>
        <taxon>Propionibacteriales</taxon>
        <taxon>Nocardioidaceae</taxon>
        <taxon>Nocardioides</taxon>
    </lineage>
</organism>
<feature type="transmembrane region" description="Helical" evidence="2">
    <location>
        <begin position="55"/>
        <end position="79"/>
    </location>
</feature>
<dbReference type="EMBL" id="RJSE01000007">
    <property type="protein sequence ID" value="RNL62224.1"/>
    <property type="molecule type" value="Genomic_DNA"/>
</dbReference>
<keyword evidence="2" id="KW-0472">Membrane</keyword>